<protein>
    <recommendedName>
        <fullName evidence="8">aminodeoxychorismate lyase</fullName>
        <ecNumber evidence="8">4.1.3.38</ecNumber>
    </recommendedName>
</protein>
<dbReference type="GO" id="GO:0008696">
    <property type="term" value="F:4-amino-4-deoxychorismate lyase activity"/>
    <property type="evidence" value="ECO:0007669"/>
    <property type="project" value="UniProtKB-EC"/>
</dbReference>
<dbReference type="AlphaFoldDB" id="A0A847RTA5"/>
<evidence type="ECO:0000256" key="8">
    <source>
        <dbReference type="ARBA" id="ARBA00035676"/>
    </source>
</evidence>
<proteinExistence type="inferred from homology"/>
<dbReference type="PANTHER" id="PTHR42743:SF2">
    <property type="entry name" value="AMINODEOXYCHORISMATE LYASE"/>
    <property type="match status" value="1"/>
</dbReference>
<evidence type="ECO:0000256" key="6">
    <source>
        <dbReference type="ARBA" id="ARBA00023239"/>
    </source>
</evidence>
<dbReference type="InterPro" id="IPR001544">
    <property type="entry name" value="Aminotrans_IV"/>
</dbReference>
<keyword evidence="4" id="KW-0663">Pyridoxal phosphate</keyword>
<dbReference type="FunFam" id="3.20.10.10:FF:000002">
    <property type="entry name" value="D-alanine aminotransferase"/>
    <property type="match status" value="1"/>
</dbReference>
<dbReference type="EC" id="4.1.3.38" evidence="8"/>
<comment type="similarity">
    <text evidence="2">Belongs to the class-IV pyridoxal-phosphate-dependent aminotransferase family.</text>
</comment>
<dbReference type="InterPro" id="IPR050571">
    <property type="entry name" value="Class-IV_PLP-Dep_Aminotrnsfr"/>
</dbReference>
<evidence type="ECO:0000256" key="7">
    <source>
        <dbReference type="ARBA" id="ARBA00035633"/>
    </source>
</evidence>
<comment type="subunit">
    <text evidence="3">Homodimer.</text>
</comment>
<comment type="catalytic activity">
    <reaction evidence="9">
        <text>4-amino-4-deoxychorismate = 4-aminobenzoate + pyruvate + H(+)</text>
        <dbReference type="Rhea" id="RHEA:16201"/>
        <dbReference type="ChEBI" id="CHEBI:15361"/>
        <dbReference type="ChEBI" id="CHEBI:15378"/>
        <dbReference type="ChEBI" id="CHEBI:17836"/>
        <dbReference type="ChEBI" id="CHEBI:58406"/>
        <dbReference type="EC" id="4.1.3.38"/>
    </reaction>
</comment>
<comment type="caution">
    <text evidence="10">The sequence shown here is derived from an EMBL/GenBank/DDBJ whole genome shotgun (WGS) entry which is preliminary data.</text>
</comment>
<evidence type="ECO:0000256" key="2">
    <source>
        <dbReference type="ARBA" id="ARBA00009320"/>
    </source>
</evidence>
<evidence type="ECO:0000313" key="10">
    <source>
        <dbReference type="EMBL" id="NLR74440.1"/>
    </source>
</evidence>
<evidence type="ECO:0000256" key="3">
    <source>
        <dbReference type="ARBA" id="ARBA00011738"/>
    </source>
</evidence>
<dbReference type="SUPFAM" id="SSF56752">
    <property type="entry name" value="D-aminoacid aminotransferase-like PLP-dependent enzymes"/>
    <property type="match status" value="1"/>
</dbReference>
<dbReference type="InterPro" id="IPR017824">
    <property type="entry name" value="Aminodeoxychorismate_lyase_IV"/>
</dbReference>
<dbReference type="Proteomes" id="UP000587991">
    <property type="component" value="Unassembled WGS sequence"/>
</dbReference>
<dbReference type="InterPro" id="IPR043132">
    <property type="entry name" value="BCAT-like_C"/>
</dbReference>
<dbReference type="Gene3D" id="3.30.470.10">
    <property type="match status" value="1"/>
</dbReference>
<keyword evidence="11" id="KW-1185">Reference proteome</keyword>
<dbReference type="GO" id="GO:0005829">
    <property type="term" value="C:cytosol"/>
    <property type="evidence" value="ECO:0007669"/>
    <property type="project" value="TreeGrafter"/>
</dbReference>
<dbReference type="Pfam" id="PF01063">
    <property type="entry name" value="Aminotran_4"/>
    <property type="match status" value="1"/>
</dbReference>
<dbReference type="NCBIfam" id="TIGR03461">
    <property type="entry name" value="pabC_Proteo"/>
    <property type="match status" value="1"/>
</dbReference>
<evidence type="ECO:0000256" key="4">
    <source>
        <dbReference type="ARBA" id="ARBA00022898"/>
    </source>
</evidence>
<dbReference type="InterPro" id="IPR036038">
    <property type="entry name" value="Aminotransferase-like"/>
</dbReference>
<dbReference type="GO" id="GO:0008153">
    <property type="term" value="P:4-aminobenzoate biosynthetic process"/>
    <property type="evidence" value="ECO:0007669"/>
    <property type="project" value="TreeGrafter"/>
</dbReference>
<dbReference type="EMBL" id="JABAIM010000001">
    <property type="protein sequence ID" value="NLR74440.1"/>
    <property type="molecule type" value="Genomic_DNA"/>
</dbReference>
<sequence length="269" mass="29825">MTTLSWLNGAAASSIPLDDRGFLYGDGVFRTLRRVAGEVPLWDAHLDKLHRDAEVLGIGMPEASVWQADLQAALAAWGEADAVIKLTLTRGCGPRGYRPPDGIQPNRLLQLSPLPHYPESHYQQGVDVQLSALRLGHQPQLAGIKHLNRLDNVLARQALPTERFFEGILLDQEGWVVEGIQSNLIVRLDGELLTPALRRCGVAGLTRDRWIEASRNSRQPLKCADLTLEMVLAADRMWLCNSLIGVMPVRELHLTQQVKQFAVEALNCP</sequence>
<keyword evidence="5" id="KW-0289">Folate biosynthesis</keyword>
<gene>
    <name evidence="10" type="primary">pabC</name>
    <name evidence="10" type="ORF">HF682_04650</name>
</gene>
<accession>A0A847RTA5</accession>
<dbReference type="InterPro" id="IPR043131">
    <property type="entry name" value="BCAT-like_N"/>
</dbReference>
<evidence type="ECO:0000256" key="9">
    <source>
        <dbReference type="ARBA" id="ARBA00049529"/>
    </source>
</evidence>
<comment type="cofactor">
    <cofactor evidence="1">
        <name>pyridoxal 5'-phosphate</name>
        <dbReference type="ChEBI" id="CHEBI:597326"/>
    </cofactor>
</comment>
<name>A0A847RTA5_9NEIS</name>
<evidence type="ECO:0000313" key="11">
    <source>
        <dbReference type="Proteomes" id="UP000587991"/>
    </source>
</evidence>
<comment type="pathway">
    <text evidence="7">Cofactor biosynthesis; tetrahydrofolate biosynthesis; 4-aminobenzoate from chorismate: step 2/2.</text>
</comment>
<evidence type="ECO:0000256" key="5">
    <source>
        <dbReference type="ARBA" id="ARBA00022909"/>
    </source>
</evidence>
<evidence type="ECO:0000256" key="1">
    <source>
        <dbReference type="ARBA" id="ARBA00001933"/>
    </source>
</evidence>
<keyword evidence="6 10" id="KW-0456">Lyase</keyword>
<dbReference type="RefSeq" id="WP_168876054.1">
    <property type="nucleotide sequence ID" value="NZ_JABAIM010000001.1"/>
</dbReference>
<dbReference type="PANTHER" id="PTHR42743">
    <property type="entry name" value="AMINO-ACID AMINOTRANSFERASE"/>
    <property type="match status" value="1"/>
</dbReference>
<organism evidence="10 11">
    <name type="scientific">Leeia aquatica</name>
    <dbReference type="NCBI Taxonomy" id="2725557"/>
    <lineage>
        <taxon>Bacteria</taxon>
        <taxon>Pseudomonadati</taxon>
        <taxon>Pseudomonadota</taxon>
        <taxon>Betaproteobacteria</taxon>
        <taxon>Neisseriales</taxon>
        <taxon>Leeiaceae</taxon>
        <taxon>Leeia</taxon>
    </lineage>
</organism>
<dbReference type="Gene3D" id="3.20.10.10">
    <property type="entry name" value="D-amino Acid Aminotransferase, subunit A, domain 2"/>
    <property type="match status" value="1"/>
</dbReference>
<dbReference type="GO" id="GO:0030170">
    <property type="term" value="F:pyridoxal phosphate binding"/>
    <property type="evidence" value="ECO:0007669"/>
    <property type="project" value="InterPro"/>
</dbReference>
<dbReference type="CDD" id="cd01559">
    <property type="entry name" value="ADCL_like"/>
    <property type="match status" value="1"/>
</dbReference>
<reference evidence="10 11" key="1">
    <citation type="submission" date="2020-04" db="EMBL/GenBank/DDBJ databases">
        <title>Draft genome of Leeia sp. IMCC25680.</title>
        <authorList>
            <person name="Song J."/>
            <person name="Cho J.-C."/>
        </authorList>
    </citation>
    <scope>NUCLEOTIDE SEQUENCE [LARGE SCALE GENOMIC DNA]</scope>
    <source>
        <strain evidence="10 11">IMCC25680</strain>
    </source>
</reference>
<dbReference type="GO" id="GO:0046656">
    <property type="term" value="P:folic acid biosynthetic process"/>
    <property type="evidence" value="ECO:0007669"/>
    <property type="project" value="UniProtKB-KW"/>
</dbReference>